<feature type="domain" description="HTH tetR-type" evidence="3">
    <location>
        <begin position="11"/>
        <end position="71"/>
    </location>
</feature>
<proteinExistence type="predicted"/>
<dbReference type="SUPFAM" id="SSF46689">
    <property type="entry name" value="Homeodomain-like"/>
    <property type="match status" value="1"/>
</dbReference>
<evidence type="ECO:0000256" key="2">
    <source>
        <dbReference type="PROSITE-ProRule" id="PRU00335"/>
    </source>
</evidence>
<name>A0A934NRJ1_9NOCA</name>
<feature type="DNA-binding region" description="H-T-H motif" evidence="2">
    <location>
        <begin position="34"/>
        <end position="53"/>
    </location>
</feature>
<dbReference type="InterPro" id="IPR050109">
    <property type="entry name" value="HTH-type_TetR-like_transc_reg"/>
</dbReference>
<evidence type="ECO:0000313" key="4">
    <source>
        <dbReference type="EMBL" id="MBJ8339920.1"/>
    </source>
</evidence>
<evidence type="ECO:0000259" key="3">
    <source>
        <dbReference type="PROSITE" id="PS50977"/>
    </source>
</evidence>
<dbReference type="RefSeq" id="WP_199704697.1">
    <property type="nucleotide sequence ID" value="NZ_JAEMNV010000004.1"/>
</dbReference>
<dbReference type="PANTHER" id="PTHR30055:SF200">
    <property type="entry name" value="HTH-TYPE TRANSCRIPTIONAL REPRESSOR BDCR"/>
    <property type="match status" value="1"/>
</dbReference>
<keyword evidence="5" id="KW-1185">Reference proteome</keyword>
<dbReference type="GO" id="GO:0000976">
    <property type="term" value="F:transcription cis-regulatory region binding"/>
    <property type="evidence" value="ECO:0007669"/>
    <property type="project" value="TreeGrafter"/>
</dbReference>
<evidence type="ECO:0000313" key="5">
    <source>
        <dbReference type="Proteomes" id="UP000655868"/>
    </source>
</evidence>
<dbReference type="AlphaFoldDB" id="A0A934NRJ1"/>
<dbReference type="EMBL" id="JAEMNV010000004">
    <property type="protein sequence ID" value="MBJ8339920.1"/>
    <property type="molecule type" value="Genomic_DNA"/>
</dbReference>
<comment type="caution">
    <text evidence="4">The sequence shown here is derived from an EMBL/GenBank/DDBJ whole genome shotgun (WGS) entry which is preliminary data.</text>
</comment>
<evidence type="ECO:0000256" key="1">
    <source>
        <dbReference type="ARBA" id="ARBA00023125"/>
    </source>
</evidence>
<sequence length="187" mass="20178">MSDWLGTERNDVASDRILDAAAKLFVERGVAASSMADIARASGCSRATLYRYFDSRRTLQVAFMQRETRRIAGRIAREFSLGGDPGEQMVSAILAAVEEVRADPTLIAWFSTGDSGVANELAHSSEMLEVLAGAILGEVGLAGERAAKLGRWLLRVVLSLLTVPGANADDERELLTLFVAPLVRDIV</sequence>
<dbReference type="PANTHER" id="PTHR30055">
    <property type="entry name" value="HTH-TYPE TRANSCRIPTIONAL REGULATOR RUTR"/>
    <property type="match status" value="1"/>
</dbReference>
<dbReference type="InterPro" id="IPR009057">
    <property type="entry name" value="Homeodomain-like_sf"/>
</dbReference>
<reference evidence="4" key="1">
    <citation type="submission" date="2020-12" db="EMBL/GenBank/DDBJ databases">
        <title>Antrihabitans popcorni sp. nov. and Antrihabitans auranticaus sp. nov., isolated from a larva cave.</title>
        <authorList>
            <person name="Lee S.D."/>
            <person name="Kim I.S."/>
        </authorList>
    </citation>
    <scope>NUCLEOTIDE SEQUENCE</scope>
    <source>
        <strain evidence="4">YC3-6</strain>
    </source>
</reference>
<organism evidence="4 5">
    <name type="scientific">Antrihabitans stalagmiti</name>
    <dbReference type="NCBI Taxonomy" id="2799499"/>
    <lineage>
        <taxon>Bacteria</taxon>
        <taxon>Bacillati</taxon>
        <taxon>Actinomycetota</taxon>
        <taxon>Actinomycetes</taxon>
        <taxon>Mycobacteriales</taxon>
        <taxon>Nocardiaceae</taxon>
        <taxon>Antrihabitans</taxon>
    </lineage>
</organism>
<gene>
    <name evidence="4" type="ORF">JGU71_13570</name>
</gene>
<dbReference type="GO" id="GO:0003700">
    <property type="term" value="F:DNA-binding transcription factor activity"/>
    <property type="evidence" value="ECO:0007669"/>
    <property type="project" value="TreeGrafter"/>
</dbReference>
<dbReference type="PRINTS" id="PR00455">
    <property type="entry name" value="HTHTETR"/>
</dbReference>
<dbReference type="PROSITE" id="PS50977">
    <property type="entry name" value="HTH_TETR_2"/>
    <property type="match status" value="1"/>
</dbReference>
<keyword evidence="1 2" id="KW-0238">DNA-binding</keyword>
<dbReference type="InterPro" id="IPR001647">
    <property type="entry name" value="HTH_TetR"/>
</dbReference>
<dbReference type="Proteomes" id="UP000655868">
    <property type="component" value="Unassembled WGS sequence"/>
</dbReference>
<dbReference type="Gene3D" id="1.10.357.10">
    <property type="entry name" value="Tetracycline Repressor, domain 2"/>
    <property type="match status" value="1"/>
</dbReference>
<accession>A0A934NRJ1</accession>
<dbReference type="Pfam" id="PF00440">
    <property type="entry name" value="TetR_N"/>
    <property type="match status" value="1"/>
</dbReference>
<protein>
    <submittedName>
        <fullName evidence="4">TetR/AcrR family transcriptional regulator</fullName>
    </submittedName>
</protein>